<feature type="transmembrane region" description="Helical" evidence="1">
    <location>
        <begin position="12"/>
        <end position="34"/>
    </location>
</feature>
<evidence type="ECO:0000256" key="1">
    <source>
        <dbReference type="SAM" id="Phobius"/>
    </source>
</evidence>
<proteinExistence type="predicted"/>
<dbReference type="RefSeq" id="WP_184111354.1">
    <property type="nucleotide sequence ID" value="NZ_JACHNY010000001.1"/>
</dbReference>
<dbReference type="Pfam" id="PF11911">
    <property type="entry name" value="DUF3429"/>
    <property type="match status" value="1"/>
</dbReference>
<dbReference type="EMBL" id="JACHNY010000001">
    <property type="protein sequence ID" value="MBB4616472.1"/>
    <property type="molecule type" value="Genomic_DNA"/>
</dbReference>
<comment type="caution">
    <text evidence="2">The sequence shown here is derived from an EMBL/GenBank/DDBJ whole genome shotgun (WGS) entry which is preliminary data.</text>
</comment>
<protein>
    <submittedName>
        <fullName evidence="2">Uncharacterized membrane protein YjgN (DUF898 family)</fullName>
    </submittedName>
</protein>
<keyword evidence="3" id="KW-1185">Reference proteome</keyword>
<evidence type="ECO:0000313" key="2">
    <source>
        <dbReference type="EMBL" id="MBB4616472.1"/>
    </source>
</evidence>
<keyword evidence="1" id="KW-0472">Membrane</keyword>
<name>A0A7W7EWF1_9SPHN</name>
<dbReference type="InterPro" id="IPR021836">
    <property type="entry name" value="DUF3429"/>
</dbReference>
<dbReference type="Proteomes" id="UP000574769">
    <property type="component" value="Unassembled WGS sequence"/>
</dbReference>
<feature type="transmembrane region" description="Helical" evidence="1">
    <location>
        <begin position="81"/>
        <end position="110"/>
    </location>
</feature>
<reference evidence="2 3" key="1">
    <citation type="submission" date="2020-08" db="EMBL/GenBank/DDBJ databases">
        <title>Genomic Encyclopedia of Type Strains, Phase IV (KMG-IV): sequencing the most valuable type-strain genomes for metagenomic binning, comparative biology and taxonomic classification.</title>
        <authorList>
            <person name="Goeker M."/>
        </authorList>
    </citation>
    <scope>NUCLEOTIDE SEQUENCE [LARGE SCALE GENOMIC DNA]</scope>
    <source>
        <strain evidence="2 3">DSM 15867</strain>
    </source>
</reference>
<feature type="transmembrane region" description="Helical" evidence="1">
    <location>
        <begin position="40"/>
        <end position="60"/>
    </location>
</feature>
<accession>A0A7W7EWF1</accession>
<keyword evidence="1" id="KW-1133">Transmembrane helix</keyword>
<organism evidence="2 3">
    <name type="scientific">Sphingomonas abaci</name>
    <dbReference type="NCBI Taxonomy" id="237611"/>
    <lineage>
        <taxon>Bacteria</taxon>
        <taxon>Pseudomonadati</taxon>
        <taxon>Pseudomonadota</taxon>
        <taxon>Alphaproteobacteria</taxon>
        <taxon>Sphingomonadales</taxon>
        <taxon>Sphingomonadaceae</taxon>
        <taxon>Sphingomonas</taxon>
    </lineage>
</organism>
<evidence type="ECO:0000313" key="3">
    <source>
        <dbReference type="Proteomes" id="UP000574769"/>
    </source>
</evidence>
<gene>
    <name evidence="2" type="ORF">GGQ96_000578</name>
</gene>
<dbReference type="AlphaFoldDB" id="A0A7W7EWF1"/>
<feature type="transmembrane region" description="Helical" evidence="1">
    <location>
        <begin position="130"/>
        <end position="150"/>
    </location>
</feature>
<sequence length="152" mass="16128">MSRPDDPRIPLNSIVFGFGPMLPLAAAALGAWLLPPPWPVLAVRLAIIWGALILVFVAGVRRGFGFGNPRASTAVEIATMLAYFVPAGLALVVPSVRVALALLLLGYVLVPTLDTRAARAGNAPAHFARLRWPQMAIALVSIVALMLFVLRG</sequence>
<keyword evidence="1" id="KW-0812">Transmembrane</keyword>